<dbReference type="InterPro" id="IPR010488">
    <property type="entry name" value="Zeta_toxin_domain"/>
</dbReference>
<evidence type="ECO:0000256" key="3">
    <source>
        <dbReference type="ARBA" id="ARBA00022741"/>
    </source>
</evidence>
<dbReference type="Gene3D" id="3.40.50.300">
    <property type="entry name" value="P-loop containing nucleotide triphosphate hydrolases"/>
    <property type="match status" value="1"/>
</dbReference>
<evidence type="ECO:0000256" key="4">
    <source>
        <dbReference type="ARBA" id="ARBA00022840"/>
    </source>
</evidence>
<dbReference type="Pfam" id="PF06414">
    <property type="entry name" value="Zeta_toxin"/>
    <property type="match status" value="1"/>
</dbReference>
<comment type="catalytic activity">
    <reaction evidence="6">
        <text>UDP-N-acetyl-alpha-D-glucosamine + ATP = UDP-N-acetyl-alpha-D-glucosamine 3'-phosphate + ADP + H(+)</text>
        <dbReference type="Rhea" id="RHEA:32671"/>
        <dbReference type="ChEBI" id="CHEBI:15378"/>
        <dbReference type="ChEBI" id="CHEBI:30616"/>
        <dbReference type="ChEBI" id="CHEBI:57705"/>
        <dbReference type="ChEBI" id="CHEBI:64353"/>
        <dbReference type="ChEBI" id="CHEBI:456216"/>
        <dbReference type="EC" id="2.7.1.176"/>
    </reaction>
</comment>
<comment type="similarity">
    <text evidence="1">Belongs to the zeta toxin family.</text>
</comment>
<keyword evidence="3" id="KW-0547">Nucleotide-binding</keyword>
<evidence type="ECO:0000313" key="8">
    <source>
        <dbReference type="EMBL" id="MFC4508590.1"/>
    </source>
</evidence>
<proteinExistence type="inferred from homology"/>
<evidence type="ECO:0000256" key="5">
    <source>
        <dbReference type="ARBA" id="ARBA00032897"/>
    </source>
</evidence>
<reference evidence="9" key="1">
    <citation type="journal article" date="2019" name="Int. J. Syst. Evol. Microbiol.">
        <title>The Global Catalogue of Microorganisms (GCM) 10K type strain sequencing project: providing services to taxonomists for standard genome sequencing and annotation.</title>
        <authorList>
            <consortium name="The Broad Institute Genomics Platform"/>
            <consortium name="The Broad Institute Genome Sequencing Center for Infectious Disease"/>
            <person name="Wu L."/>
            <person name="Ma J."/>
        </authorList>
    </citation>
    <scope>NUCLEOTIDE SEQUENCE [LARGE SCALE GENOMIC DNA]</scope>
    <source>
        <strain evidence="9">CGMCC 4.7177</strain>
    </source>
</reference>
<evidence type="ECO:0000256" key="6">
    <source>
        <dbReference type="ARBA" id="ARBA00048178"/>
    </source>
</evidence>
<gene>
    <name evidence="8" type="ORF">ACFPIH_55995</name>
</gene>
<feature type="domain" description="Zeta toxin" evidence="7">
    <location>
        <begin position="29"/>
        <end position="62"/>
    </location>
</feature>
<accession>A0ABV9BA11</accession>
<keyword evidence="4" id="KW-0067">ATP-binding</keyword>
<evidence type="ECO:0000256" key="2">
    <source>
        <dbReference type="ARBA" id="ARBA00011963"/>
    </source>
</evidence>
<sequence>MKDADVRPVVLPEPEHEEILASQILPACTKDAVPQDQPVVVLVAGLPGSGKSTVCEVLRRHLIWRVR</sequence>
<dbReference type="RefSeq" id="WP_381187999.1">
    <property type="nucleotide sequence ID" value="NZ_JBHSFK010000099.1"/>
</dbReference>
<keyword evidence="9" id="KW-1185">Reference proteome</keyword>
<dbReference type="SUPFAM" id="SSF52540">
    <property type="entry name" value="P-loop containing nucleoside triphosphate hydrolases"/>
    <property type="match status" value="1"/>
</dbReference>
<evidence type="ECO:0000256" key="1">
    <source>
        <dbReference type="ARBA" id="ARBA00009104"/>
    </source>
</evidence>
<evidence type="ECO:0000259" key="7">
    <source>
        <dbReference type="Pfam" id="PF06414"/>
    </source>
</evidence>
<dbReference type="EC" id="2.7.1.176" evidence="2"/>
<organism evidence="8 9">
    <name type="scientific">Streptomyces vulcanius</name>
    <dbReference type="NCBI Taxonomy" id="1441876"/>
    <lineage>
        <taxon>Bacteria</taxon>
        <taxon>Bacillati</taxon>
        <taxon>Actinomycetota</taxon>
        <taxon>Actinomycetes</taxon>
        <taxon>Kitasatosporales</taxon>
        <taxon>Streptomycetaceae</taxon>
        <taxon>Streptomyces</taxon>
    </lineage>
</organism>
<name>A0ABV9BA11_9ACTN</name>
<dbReference type="InterPro" id="IPR027417">
    <property type="entry name" value="P-loop_NTPase"/>
</dbReference>
<evidence type="ECO:0000313" key="9">
    <source>
        <dbReference type="Proteomes" id="UP001595839"/>
    </source>
</evidence>
<dbReference type="Proteomes" id="UP001595839">
    <property type="component" value="Unassembled WGS sequence"/>
</dbReference>
<comment type="caution">
    <text evidence="8">The sequence shown here is derived from an EMBL/GenBank/DDBJ whole genome shotgun (WGS) entry which is preliminary data.</text>
</comment>
<dbReference type="EMBL" id="JBHSFK010000099">
    <property type="protein sequence ID" value="MFC4508590.1"/>
    <property type="molecule type" value="Genomic_DNA"/>
</dbReference>
<protein>
    <recommendedName>
        <fullName evidence="5">UDP-N-acetylglucosamine kinase</fullName>
        <ecNumber evidence="2">2.7.1.176</ecNumber>
    </recommendedName>
    <alternativeName>
        <fullName evidence="5">UDP-N-acetylglucosamine kinase</fullName>
    </alternativeName>
</protein>